<name>A0A0A9AVI6_ARUDO</name>
<evidence type="ECO:0000313" key="1">
    <source>
        <dbReference type="EMBL" id="JAD53898.1"/>
    </source>
</evidence>
<proteinExistence type="predicted"/>
<reference evidence="1" key="2">
    <citation type="journal article" date="2015" name="Data Brief">
        <title>Shoot transcriptome of the giant reed, Arundo donax.</title>
        <authorList>
            <person name="Barrero R.A."/>
            <person name="Guerrero F.D."/>
            <person name="Moolhuijzen P."/>
            <person name="Goolsby J.A."/>
            <person name="Tidwell J."/>
            <person name="Bellgard S.E."/>
            <person name="Bellgard M.I."/>
        </authorList>
    </citation>
    <scope>NUCLEOTIDE SEQUENCE</scope>
    <source>
        <tissue evidence="1">Shoot tissue taken approximately 20 cm above the soil surface</tissue>
    </source>
</reference>
<reference evidence="1" key="1">
    <citation type="submission" date="2014-09" db="EMBL/GenBank/DDBJ databases">
        <authorList>
            <person name="Magalhaes I.L.F."/>
            <person name="Oliveira U."/>
            <person name="Santos F.R."/>
            <person name="Vidigal T.H.D.A."/>
            <person name="Brescovit A.D."/>
            <person name="Santos A.J."/>
        </authorList>
    </citation>
    <scope>NUCLEOTIDE SEQUENCE</scope>
    <source>
        <tissue evidence="1">Shoot tissue taken approximately 20 cm above the soil surface</tissue>
    </source>
</reference>
<organism evidence="1">
    <name type="scientific">Arundo donax</name>
    <name type="common">Giant reed</name>
    <name type="synonym">Donax arundinaceus</name>
    <dbReference type="NCBI Taxonomy" id="35708"/>
    <lineage>
        <taxon>Eukaryota</taxon>
        <taxon>Viridiplantae</taxon>
        <taxon>Streptophyta</taxon>
        <taxon>Embryophyta</taxon>
        <taxon>Tracheophyta</taxon>
        <taxon>Spermatophyta</taxon>
        <taxon>Magnoliopsida</taxon>
        <taxon>Liliopsida</taxon>
        <taxon>Poales</taxon>
        <taxon>Poaceae</taxon>
        <taxon>PACMAD clade</taxon>
        <taxon>Arundinoideae</taxon>
        <taxon>Arundineae</taxon>
        <taxon>Arundo</taxon>
    </lineage>
</organism>
<accession>A0A0A9AVI6</accession>
<dbReference type="EMBL" id="GBRH01243997">
    <property type="protein sequence ID" value="JAD53898.1"/>
    <property type="molecule type" value="Transcribed_RNA"/>
</dbReference>
<protein>
    <submittedName>
        <fullName evidence="1">Uncharacterized protein</fullName>
    </submittedName>
</protein>
<sequence length="35" mass="3982">MLIPFPTIIPITFPLFLLPNSDFHHPSFQSYHGGV</sequence>
<dbReference type="AlphaFoldDB" id="A0A0A9AVI6"/>